<organism evidence="6 7">
    <name type="scientific">Nocardioides yefusunii</name>
    <dbReference type="NCBI Taxonomy" id="2500546"/>
    <lineage>
        <taxon>Bacteria</taxon>
        <taxon>Bacillati</taxon>
        <taxon>Actinomycetota</taxon>
        <taxon>Actinomycetes</taxon>
        <taxon>Propionibacteriales</taxon>
        <taxon>Nocardioidaceae</taxon>
        <taxon>Nocardioides</taxon>
    </lineage>
</organism>
<reference evidence="7" key="1">
    <citation type="journal article" date="2019" name="Int. J. Syst. Evol. Microbiol.">
        <title>The Global Catalogue of Microorganisms (GCM) 10K type strain sequencing project: providing services to taxonomists for standard genome sequencing and annotation.</title>
        <authorList>
            <consortium name="The Broad Institute Genomics Platform"/>
            <consortium name="The Broad Institute Genome Sequencing Center for Infectious Disease"/>
            <person name="Wu L."/>
            <person name="Ma J."/>
        </authorList>
    </citation>
    <scope>NUCLEOTIDE SEQUENCE [LARGE SCALE GENOMIC DNA]</scope>
    <source>
        <strain evidence="7">DFY28</strain>
    </source>
</reference>
<dbReference type="Pfam" id="PF00877">
    <property type="entry name" value="NLPC_P60"/>
    <property type="match status" value="1"/>
</dbReference>
<evidence type="ECO:0000256" key="2">
    <source>
        <dbReference type="ARBA" id="ARBA00022670"/>
    </source>
</evidence>
<keyword evidence="3" id="KW-0378">Hydrolase</keyword>
<accession>A0ABW1QYA8</accession>
<dbReference type="PANTHER" id="PTHR47359:SF3">
    <property type="entry name" value="NLP_P60 DOMAIN-CONTAINING PROTEIN-RELATED"/>
    <property type="match status" value="1"/>
</dbReference>
<dbReference type="InterPro" id="IPR051794">
    <property type="entry name" value="PG_Endopeptidase_C40"/>
</dbReference>
<dbReference type="RefSeq" id="WP_206611334.1">
    <property type="nucleotide sequence ID" value="NZ_CP034929.1"/>
</dbReference>
<comment type="caution">
    <text evidence="6">The sequence shown here is derived from an EMBL/GenBank/DDBJ whole genome shotgun (WGS) entry which is preliminary data.</text>
</comment>
<dbReference type="SUPFAM" id="SSF54001">
    <property type="entry name" value="Cysteine proteinases"/>
    <property type="match status" value="1"/>
</dbReference>
<dbReference type="EMBL" id="JBHSQI010000005">
    <property type="protein sequence ID" value="MFC6153957.1"/>
    <property type="molecule type" value="Genomic_DNA"/>
</dbReference>
<evidence type="ECO:0000313" key="6">
    <source>
        <dbReference type="EMBL" id="MFC6153957.1"/>
    </source>
</evidence>
<keyword evidence="7" id="KW-1185">Reference proteome</keyword>
<dbReference type="Proteomes" id="UP001596098">
    <property type="component" value="Unassembled WGS sequence"/>
</dbReference>
<comment type="similarity">
    <text evidence="1">Belongs to the peptidase C40 family.</text>
</comment>
<feature type="domain" description="NlpC/P60" evidence="5">
    <location>
        <begin position="168"/>
        <end position="289"/>
    </location>
</feature>
<evidence type="ECO:0000313" key="7">
    <source>
        <dbReference type="Proteomes" id="UP001596098"/>
    </source>
</evidence>
<dbReference type="PROSITE" id="PS51935">
    <property type="entry name" value="NLPC_P60"/>
    <property type="match status" value="1"/>
</dbReference>
<protein>
    <submittedName>
        <fullName evidence="6">C40 family peptidase</fullName>
    </submittedName>
</protein>
<dbReference type="InterPro" id="IPR000064">
    <property type="entry name" value="NLP_P60_dom"/>
</dbReference>
<keyword evidence="4" id="KW-0788">Thiol protease</keyword>
<sequence length="289" mass="29969">MQDLHQCEPELRASAATRSARRPLRRLAAAVAVLALAAGTVQTIGLGTTAPNAEAQRAEFERPTAAQVLARGTVAAPSEALALVQDRPEVARAVLARIARQRDSVKTLAKRPAARTGLGLLEAIAQIPVAGAQPQSIADDGAGVGLSLADMATYGVPYEAPATEAKATASAAKAIAFAAAQIGDPYLYGATGPDAWDCSGLTGAAWKAGGKTLARRSVDQYLASTPVAATALRPGDLVFWANDPAKPSTIFHVALYVGDGQIIHAPRTGRPVVKESIGYWRPADFHGRP</sequence>
<evidence type="ECO:0000256" key="3">
    <source>
        <dbReference type="ARBA" id="ARBA00022801"/>
    </source>
</evidence>
<evidence type="ECO:0000256" key="1">
    <source>
        <dbReference type="ARBA" id="ARBA00007074"/>
    </source>
</evidence>
<name>A0ABW1QYA8_9ACTN</name>
<dbReference type="PANTHER" id="PTHR47359">
    <property type="entry name" value="PEPTIDOGLYCAN DL-ENDOPEPTIDASE CWLO"/>
    <property type="match status" value="1"/>
</dbReference>
<evidence type="ECO:0000259" key="5">
    <source>
        <dbReference type="PROSITE" id="PS51935"/>
    </source>
</evidence>
<dbReference type="Gene3D" id="3.90.1720.10">
    <property type="entry name" value="endopeptidase domain like (from Nostoc punctiforme)"/>
    <property type="match status" value="1"/>
</dbReference>
<dbReference type="InterPro" id="IPR038765">
    <property type="entry name" value="Papain-like_cys_pep_sf"/>
</dbReference>
<gene>
    <name evidence="6" type="ORF">ACFPWU_09840</name>
</gene>
<evidence type="ECO:0000256" key="4">
    <source>
        <dbReference type="ARBA" id="ARBA00022807"/>
    </source>
</evidence>
<proteinExistence type="inferred from homology"/>
<keyword evidence="2" id="KW-0645">Protease</keyword>